<dbReference type="Pfam" id="PF02566">
    <property type="entry name" value="OsmC"/>
    <property type="match status" value="1"/>
</dbReference>
<evidence type="ECO:0000313" key="1">
    <source>
        <dbReference type="EMBL" id="MCG2577619.1"/>
    </source>
</evidence>
<dbReference type="InterPro" id="IPR019904">
    <property type="entry name" value="Peroxiredoxin_OsmC"/>
</dbReference>
<dbReference type="PANTHER" id="PTHR42830">
    <property type="entry name" value="OSMOTICALLY INDUCIBLE FAMILY PROTEIN"/>
    <property type="match status" value="1"/>
</dbReference>
<dbReference type="RefSeq" id="WP_275710915.1">
    <property type="nucleotide sequence ID" value="NZ_JAKLTN010000002.1"/>
</dbReference>
<reference evidence="1" key="1">
    <citation type="submission" date="2022-01" db="EMBL/GenBank/DDBJ databases">
        <authorList>
            <person name="Jo J.-H."/>
            <person name="Im W.-T."/>
        </authorList>
    </citation>
    <scope>NUCLEOTIDE SEQUENCE</scope>
    <source>
        <strain evidence="1">XY25</strain>
    </source>
</reference>
<keyword evidence="2" id="KW-1185">Reference proteome</keyword>
<dbReference type="PANTHER" id="PTHR42830:SF1">
    <property type="entry name" value="OSMOTICALLY INDUCIBLE FAMILY PROTEIN"/>
    <property type="match status" value="1"/>
</dbReference>
<accession>A0ABS9K361</accession>
<dbReference type="InterPro" id="IPR036102">
    <property type="entry name" value="OsmC/Ohrsf"/>
</dbReference>
<organism evidence="1 2">
    <name type="scientific">Dechloromonas hankyongensis</name>
    <dbReference type="NCBI Taxonomy" id="2908002"/>
    <lineage>
        <taxon>Bacteria</taxon>
        <taxon>Pseudomonadati</taxon>
        <taxon>Pseudomonadota</taxon>
        <taxon>Betaproteobacteria</taxon>
        <taxon>Rhodocyclales</taxon>
        <taxon>Azonexaceae</taxon>
        <taxon>Dechloromonas</taxon>
    </lineage>
</organism>
<evidence type="ECO:0000313" key="2">
    <source>
        <dbReference type="Proteomes" id="UP001165384"/>
    </source>
</evidence>
<dbReference type="Gene3D" id="3.30.300.20">
    <property type="match status" value="1"/>
</dbReference>
<dbReference type="InterPro" id="IPR003718">
    <property type="entry name" value="OsmC/Ohr_fam"/>
</dbReference>
<dbReference type="NCBIfam" id="TIGR03562">
    <property type="entry name" value="osmo_induc_OsmC"/>
    <property type="match status" value="1"/>
</dbReference>
<dbReference type="EMBL" id="JAKLTN010000002">
    <property type="protein sequence ID" value="MCG2577619.1"/>
    <property type="molecule type" value="Genomic_DNA"/>
</dbReference>
<dbReference type="SUPFAM" id="SSF82784">
    <property type="entry name" value="OsmC-like"/>
    <property type="match status" value="1"/>
</dbReference>
<protein>
    <submittedName>
        <fullName evidence="1">OsmC family protein</fullName>
    </submittedName>
</protein>
<sequence>MKRSASAAWTGGLRQGAGNISTQSGILNSAQYGYKERFEEGPGTNPEELIAAAHAGCFCMALAAQLEKEGMVPDRVQTQATVTLDKIDGALAITAIHLDLLATVPGAELAEVERVANVAKRECPVSKLFNAQITLTVNLEANEEKQPAQ</sequence>
<dbReference type="Proteomes" id="UP001165384">
    <property type="component" value="Unassembled WGS sequence"/>
</dbReference>
<gene>
    <name evidence="1" type="ORF">LZ012_11505</name>
</gene>
<name>A0ABS9K361_9RHOO</name>
<comment type="caution">
    <text evidence="1">The sequence shown here is derived from an EMBL/GenBank/DDBJ whole genome shotgun (WGS) entry which is preliminary data.</text>
</comment>
<dbReference type="InterPro" id="IPR015946">
    <property type="entry name" value="KH_dom-like_a/b"/>
</dbReference>
<dbReference type="InterPro" id="IPR052707">
    <property type="entry name" value="OsmC_Ohr_Peroxiredoxin"/>
</dbReference>
<proteinExistence type="predicted"/>